<dbReference type="GO" id="GO:0009187">
    <property type="term" value="P:cyclic nucleotide metabolic process"/>
    <property type="evidence" value="ECO:0007669"/>
    <property type="project" value="TreeGrafter"/>
</dbReference>
<evidence type="ECO:0000313" key="1">
    <source>
        <dbReference type="EMBL" id="KAJ3135042.1"/>
    </source>
</evidence>
<evidence type="ECO:0000313" key="2">
    <source>
        <dbReference type="Proteomes" id="UP001211907"/>
    </source>
</evidence>
<reference evidence="1" key="1">
    <citation type="submission" date="2020-05" db="EMBL/GenBank/DDBJ databases">
        <title>Phylogenomic resolution of chytrid fungi.</title>
        <authorList>
            <person name="Stajich J.E."/>
            <person name="Amses K."/>
            <person name="Simmons R."/>
            <person name="Seto K."/>
            <person name="Myers J."/>
            <person name="Bonds A."/>
            <person name="Quandt C.A."/>
            <person name="Barry K."/>
            <person name="Liu P."/>
            <person name="Grigoriev I."/>
            <person name="Longcore J.E."/>
            <person name="James T.Y."/>
        </authorList>
    </citation>
    <scope>NUCLEOTIDE SEQUENCE</scope>
    <source>
        <strain evidence="1">JEL0513</strain>
    </source>
</reference>
<dbReference type="PANTHER" id="PTHR28141:SF1">
    <property type="entry name" value="2',3'-CYCLIC-NUCLEOTIDE 3'-PHOSPHODIESTERASE"/>
    <property type="match status" value="1"/>
</dbReference>
<organism evidence="1 2">
    <name type="scientific">Physocladia obscura</name>
    <dbReference type="NCBI Taxonomy" id="109957"/>
    <lineage>
        <taxon>Eukaryota</taxon>
        <taxon>Fungi</taxon>
        <taxon>Fungi incertae sedis</taxon>
        <taxon>Chytridiomycota</taxon>
        <taxon>Chytridiomycota incertae sedis</taxon>
        <taxon>Chytridiomycetes</taxon>
        <taxon>Chytridiales</taxon>
        <taxon>Chytriomycetaceae</taxon>
        <taxon>Physocladia</taxon>
    </lineage>
</organism>
<dbReference type="GO" id="GO:0004113">
    <property type="term" value="F:2',3'-cyclic-nucleotide 3'-phosphodiesterase activity"/>
    <property type="evidence" value="ECO:0007669"/>
    <property type="project" value="TreeGrafter"/>
</dbReference>
<dbReference type="EMBL" id="JADGJH010000175">
    <property type="protein sequence ID" value="KAJ3135042.1"/>
    <property type="molecule type" value="Genomic_DNA"/>
</dbReference>
<accession>A0AAD5XH24</accession>
<dbReference type="SUPFAM" id="SSF55144">
    <property type="entry name" value="LigT-like"/>
    <property type="match status" value="1"/>
</dbReference>
<dbReference type="PANTHER" id="PTHR28141">
    <property type="entry name" value="2',3'-CYCLIC-NUCLEOTIDE 3'-PHOSPHODIESTERASE"/>
    <property type="match status" value="1"/>
</dbReference>
<dbReference type="Gene3D" id="3.90.1140.10">
    <property type="entry name" value="Cyclic phosphodiesterase"/>
    <property type="match status" value="1"/>
</dbReference>
<dbReference type="Pfam" id="PF07823">
    <property type="entry name" value="CPDase"/>
    <property type="match status" value="1"/>
</dbReference>
<sequence>MVSSHGIPGLSLWIGPPKGTALDNKLNATISKYISETGVAQWGAHITLLGSVIDSPEQAAARIADVVKINNIKPFSVRLVDVVTKDLFFQSVVAKAEETPELMSFNNLLRNLYAPPSSENYWPHLSLVYGNVDAARKAEIVREILDEGGIVDEIVKVGVVEIWNTEGELADWKKVGSVILG</sequence>
<dbReference type="InterPro" id="IPR009097">
    <property type="entry name" value="Cyclic_Pdiesterase"/>
</dbReference>
<comment type="caution">
    <text evidence="1">The sequence shown here is derived from an EMBL/GenBank/DDBJ whole genome shotgun (WGS) entry which is preliminary data.</text>
</comment>
<protein>
    <submittedName>
        <fullName evidence="1">Uncharacterized protein</fullName>
    </submittedName>
</protein>
<name>A0AAD5XH24_9FUNG</name>
<dbReference type="AlphaFoldDB" id="A0AAD5XH24"/>
<gene>
    <name evidence="1" type="ORF">HK100_003097</name>
</gene>
<proteinExistence type="predicted"/>
<dbReference type="Proteomes" id="UP001211907">
    <property type="component" value="Unassembled WGS sequence"/>
</dbReference>
<keyword evidence="2" id="KW-1185">Reference proteome</keyword>
<dbReference type="InterPro" id="IPR012386">
    <property type="entry name" value="Cyclic-nucl_3Pdiesterase"/>
</dbReference>